<name>A0A1W7CUA3_9ACTN</name>
<dbReference type="Proteomes" id="UP000194218">
    <property type="component" value="Chromosome"/>
</dbReference>
<dbReference type="PANTHER" id="PTHR22754:SF32">
    <property type="entry name" value="DISCO-INTERACTING PROTEIN 2"/>
    <property type="match status" value="1"/>
</dbReference>
<reference evidence="3 4" key="1">
    <citation type="submission" date="2017-05" db="EMBL/GenBank/DDBJ databases">
        <title>Complete genome sequence of Streptomyces sp. SCSIO 03032 revealed the diverse biosynthetic pathways for its bioactive secondary metabolites.</title>
        <authorList>
            <person name="Ma L."/>
            <person name="Zhu Y."/>
            <person name="Zhang W."/>
            <person name="Zhang G."/>
            <person name="Tian X."/>
            <person name="Zhang S."/>
            <person name="Zhang C."/>
        </authorList>
    </citation>
    <scope>NUCLEOTIDE SEQUENCE [LARGE SCALE GENOMIC DNA]</scope>
    <source>
        <strain evidence="3 4">SCSIO 03032</strain>
    </source>
</reference>
<dbReference type="SUPFAM" id="SSF56801">
    <property type="entry name" value="Acetyl-CoA synthetase-like"/>
    <property type="match status" value="1"/>
</dbReference>
<dbReference type="Gene3D" id="3.30.300.30">
    <property type="match status" value="1"/>
</dbReference>
<dbReference type="InterPro" id="IPR000873">
    <property type="entry name" value="AMP-dep_synth/lig_dom"/>
</dbReference>
<accession>A0A1W7CUA3</accession>
<evidence type="ECO:0000259" key="2">
    <source>
        <dbReference type="Pfam" id="PF00501"/>
    </source>
</evidence>
<dbReference type="Pfam" id="PF00501">
    <property type="entry name" value="AMP-binding"/>
    <property type="match status" value="1"/>
</dbReference>
<protein>
    <submittedName>
        <fullName evidence="3">Fatty-acid--CoA ligase</fullName>
    </submittedName>
</protein>
<dbReference type="EMBL" id="CP021121">
    <property type="protein sequence ID" value="ARQ68348.1"/>
    <property type="molecule type" value="Genomic_DNA"/>
</dbReference>
<dbReference type="PANTHER" id="PTHR22754">
    <property type="entry name" value="DISCO-INTERACTING PROTEIN 2 DIP2 -RELATED"/>
    <property type="match status" value="1"/>
</dbReference>
<evidence type="ECO:0000313" key="3">
    <source>
        <dbReference type="EMBL" id="ARQ68348.1"/>
    </source>
</evidence>
<dbReference type="KEGG" id="smao:CAG99_05350"/>
<keyword evidence="3" id="KW-0436">Ligase</keyword>
<dbReference type="GO" id="GO:0070566">
    <property type="term" value="F:adenylyltransferase activity"/>
    <property type="evidence" value="ECO:0007669"/>
    <property type="project" value="TreeGrafter"/>
</dbReference>
<dbReference type="InterPro" id="IPR042099">
    <property type="entry name" value="ANL_N_sf"/>
</dbReference>
<comment type="similarity">
    <text evidence="1">Belongs to the ATP-dependent AMP-binding enzyme family.</text>
</comment>
<dbReference type="GO" id="GO:0005886">
    <property type="term" value="C:plasma membrane"/>
    <property type="evidence" value="ECO:0007669"/>
    <property type="project" value="TreeGrafter"/>
</dbReference>
<dbReference type="GO" id="GO:0006633">
    <property type="term" value="P:fatty acid biosynthetic process"/>
    <property type="evidence" value="ECO:0007669"/>
    <property type="project" value="TreeGrafter"/>
</dbReference>
<dbReference type="RefSeq" id="WP_086157859.1">
    <property type="nucleotide sequence ID" value="NZ_CP021121.1"/>
</dbReference>
<sequence length="562" mass="58751">MRPALLDGETLGESLDHIARAAPRSRARFPTAGDSITTAELAAASAASAHAFLRAGVRPGDVVGVLVPTAARFLTTVFGLWRAGAAIGVLPVQAGFTDARAAARRVARFAGGAGMRHVVLDHDYVDIGRHLAAARPDLGLLPPAPGGTGDARALPAVDPDALAVVQFTSGSTRPPRGVRLPHRTVMAGLRARVASGAFSPDDVLVQWVPTHHDVGLLGLAAHWLNGADVHVFAPATFLRRPSAVLEHLAAHRGTVVTGPNFSYDHLLDSVPPARLAALDLSHWRLAFNGAEPVGAATVRRFTTALAASGVGPSVMCPVYGMAEATLSISHPAPGEPAAIRAVDRDELGRNGVARPVEPTAPAAKPVVSLGRVVRGVDVRVVGADGAAAGDGVLGEIRIAGPAVAPGYWLDPAATEAAFTGGRLRTGDLGFLLDGELYVTGRRDELIAVHSRTWFPDDVEQVARTAPGVHRRHCVAFRDTSAGDGERVGVVVEARDDPAAVHREVSRRVAAELDLSAVRVYVVAPRWIPRTTSGTWQRVLTARRIAAGRDARILIGTRGGGSR</sequence>
<feature type="domain" description="AMP-dependent synthetase/ligase" evidence="2">
    <location>
        <begin position="19"/>
        <end position="408"/>
    </location>
</feature>
<dbReference type="Gene3D" id="3.40.50.12780">
    <property type="entry name" value="N-terminal domain of ligase-like"/>
    <property type="match status" value="1"/>
</dbReference>
<proteinExistence type="inferred from homology"/>
<evidence type="ECO:0000256" key="1">
    <source>
        <dbReference type="ARBA" id="ARBA00006432"/>
    </source>
</evidence>
<organism evidence="3 4">
    <name type="scientific">Streptomyces marincola</name>
    <dbReference type="NCBI Taxonomy" id="2878388"/>
    <lineage>
        <taxon>Bacteria</taxon>
        <taxon>Bacillati</taxon>
        <taxon>Actinomycetota</taxon>
        <taxon>Actinomycetes</taxon>
        <taxon>Kitasatosporales</taxon>
        <taxon>Streptomycetaceae</taxon>
        <taxon>Streptomyces</taxon>
    </lineage>
</organism>
<gene>
    <name evidence="3" type="ORF">CAG99_05350</name>
</gene>
<keyword evidence="4" id="KW-1185">Reference proteome</keyword>
<dbReference type="GO" id="GO:0016874">
    <property type="term" value="F:ligase activity"/>
    <property type="evidence" value="ECO:0007669"/>
    <property type="project" value="UniProtKB-KW"/>
</dbReference>
<dbReference type="OrthoDB" id="3671040at2"/>
<dbReference type="InterPro" id="IPR045851">
    <property type="entry name" value="AMP-bd_C_sf"/>
</dbReference>
<dbReference type="AlphaFoldDB" id="A0A1W7CUA3"/>
<evidence type="ECO:0000313" key="4">
    <source>
        <dbReference type="Proteomes" id="UP000194218"/>
    </source>
</evidence>